<dbReference type="RefSeq" id="WP_345321705.1">
    <property type="nucleotide sequence ID" value="NZ_BAABGA010000029.1"/>
</dbReference>
<name>A0ABP8MKB0_9BACT</name>
<dbReference type="InterPro" id="IPR029063">
    <property type="entry name" value="SAM-dependent_MTases_sf"/>
</dbReference>
<sequence length="319" mass="36082">MALDFNQLHQGDCIELLKQMDPGSVDLCFADPPFNIGYDYDVYDDKRGDEDYLDWCRQWIQGVHQVLKPDGTFWLAIGDEYAAELKVCATREVGFVCRSWVIWYYTFGVNCKYGFSRSHTHLFHFVKDPKQFTFNAADPEIRIPSARQLVYGDRRANPKGRLPDNTWILRPQDLPDGFEEDGDTWYFPRVAGTFKERQGFHGCQMPEQLLGRIIRASSNEGDCVLDPFSGSGTTLVVAKKLRRNFIGTELSEEYAAKIRSRLEETKVGDPLVGPANPLLSAPNTKNGKRLADKVSKKKSTAKKKDGKSKAGNATQPDLL</sequence>
<feature type="region of interest" description="Disordered" evidence="5">
    <location>
        <begin position="267"/>
        <end position="319"/>
    </location>
</feature>
<evidence type="ECO:0000256" key="3">
    <source>
        <dbReference type="ARBA" id="ARBA00022679"/>
    </source>
</evidence>
<dbReference type="EMBL" id="BAABGA010000029">
    <property type="protein sequence ID" value="GAA4451929.1"/>
    <property type="molecule type" value="Genomic_DNA"/>
</dbReference>
<dbReference type="Gene3D" id="3.40.50.150">
    <property type="entry name" value="Vaccinia Virus protein VP39"/>
    <property type="match status" value="1"/>
</dbReference>
<dbReference type="PRINTS" id="PR00508">
    <property type="entry name" value="S21N4MTFRASE"/>
</dbReference>
<dbReference type="InterPro" id="IPR002941">
    <property type="entry name" value="DNA_methylase_N4/N6"/>
</dbReference>
<keyword evidence="8" id="KW-1185">Reference proteome</keyword>
<evidence type="ECO:0000256" key="5">
    <source>
        <dbReference type="SAM" id="MobiDB-lite"/>
    </source>
</evidence>
<dbReference type="PANTHER" id="PTHR13370">
    <property type="entry name" value="RNA METHYLASE-RELATED"/>
    <property type="match status" value="1"/>
</dbReference>
<dbReference type="PROSITE" id="PS00092">
    <property type="entry name" value="N6_MTASE"/>
    <property type="match status" value="1"/>
</dbReference>
<comment type="caution">
    <text evidence="7">The sequence shown here is derived from an EMBL/GenBank/DDBJ whole genome shotgun (WGS) entry which is preliminary data.</text>
</comment>
<evidence type="ECO:0000313" key="8">
    <source>
        <dbReference type="Proteomes" id="UP001500840"/>
    </source>
</evidence>
<evidence type="ECO:0000256" key="4">
    <source>
        <dbReference type="RuleBase" id="RU362026"/>
    </source>
</evidence>
<dbReference type="PANTHER" id="PTHR13370:SF3">
    <property type="entry name" value="TRNA (GUANINE(10)-N2)-METHYLTRANSFERASE HOMOLOG"/>
    <property type="match status" value="1"/>
</dbReference>
<dbReference type="Proteomes" id="UP001500840">
    <property type="component" value="Unassembled WGS sequence"/>
</dbReference>
<dbReference type="InterPro" id="IPR002052">
    <property type="entry name" value="DNA_methylase_N6_adenine_CS"/>
</dbReference>
<dbReference type="Pfam" id="PF01555">
    <property type="entry name" value="N6_N4_Mtase"/>
    <property type="match status" value="1"/>
</dbReference>
<keyword evidence="2" id="KW-0489">Methyltransferase</keyword>
<dbReference type="InterPro" id="IPR001091">
    <property type="entry name" value="RM_Methyltransferase"/>
</dbReference>
<reference evidence="8" key="1">
    <citation type="journal article" date="2019" name="Int. J. Syst. Evol. Microbiol.">
        <title>The Global Catalogue of Microorganisms (GCM) 10K type strain sequencing project: providing services to taxonomists for standard genome sequencing and annotation.</title>
        <authorList>
            <consortium name="The Broad Institute Genomics Platform"/>
            <consortium name="The Broad Institute Genome Sequencing Center for Infectious Disease"/>
            <person name="Wu L."/>
            <person name="Ma J."/>
        </authorList>
    </citation>
    <scope>NUCLEOTIDE SEQUENCE [LARGE SCALE GENOMIC DNA]</scope>
    <source>
        <strain evidence="8">JCM 17759</strain>
    </source>
</reference>
<comment type="similarity">
    <text evidence="1 4">Belongs to the N(4)/N(6)-methyltransferase family.</text>
</comment>
<protein>
    <recommendedName>
        <fullName evidence="4">Methyltransferase</fullName>
        <ecNumber evidence="4">2.1.1.-</ecNumber>
    </recommendedName>
</protein>
<feature type="compositionally biased region" description="Basic residues" evidence="5">
    <location>
        <begin position="295"/>
        <end position="306"/>
    </location>
</feature>
<dbReference type="EC" id="2.1.1.-" evidence="4"/>
<evidence type="ECO:0000259" key="6">
    <source>
        <dbReference type="Pfam" id="PF01555"/>
    </source>
</evidence>
<dbReference type="SUPFAM" id="SSF53335">
    <property type="entry name" value="S-adenosyl-L-methionine-dependent methyltransferases"/>
    <property type="match status" value="1"/>
</dbReference>
<keyword evidence="3" id="KW-0808">Transferase</keyword>
<organism evidence="7 8">
    <name type="scientific">Novipirellula rosea</name>
    <dbReference type="NCBI Taxonomy" id="1031540"/>
    <lineage>
        <taxon>Bacteria</taxon>
        <taxon>Pseudomonadati</taxon>
        <taxon>Planctomycetota</taxon>
        <taxon>Planctomycetia</taxon>
        <taxon>Pirellulales</taxon>
        <taxon>Pirellulaceae</taxon>
        <taxon>Novipirellula</taxon>
    </lineage>
</organism>
<gene>
    <name evidence="7" type="ORF">GCM10023156_20480</name>
</gene>
<proteinExistence type="inferred from homology"/>
<evidence type="ECO:0000256" key="2">
    <source>
        <dbReference type="ARBA" id="ARBA00022603"/>
    </source>
</evidence>
<feature type="domain" description="DNA methylase N-4/N-6" evidence="6">
    <location>
        <begin position="25"/>
        <end position="256"/>
    </location>
</feature>
<evidence type="ECO:0000256" key="1">
    <source>
        <dbReference type="ARBA" id="ARBA00006594"/>
    </source>
</evidence>
<evidence type="ECO:0000313" key="7">
    <source>
        <dbReference type="EMBL" id="GAA4451929.1"/>
    </source>
</evidence>
<accession>A0ABP8MKB0</accession>